<keyword evidence="12" id="KW-1185">Reference proteome</keyword>
<dbReference type="GO" id="GO:0005886">
    <property type="term" value="C:plasma membrane"/>
    <property type="evidence" value="ECO:0007669"/>
    <property type="project" value="UniProtKB-SubCell"/>
</dbReference>
<evidence type="ECO:0000256" key="5">
    <source>
        <dbReference type="ARBA" id="ARBA00022741"/>
    </source>
</evidence>
<evidence type="ECO:0000256" key="2">
    <source>
        <dbReference type="ARBA" id="ARBA00022448"/>
    </source>
</evidence>
<evidence type="ECO:0000256" key="7">
    <source>
        <dbReference type="ARBA" id="ARBA00023004"/>
    </source>
</evidence>
<organism evidence="11 12">
    <name type="scientific">Bacteroides pyogenes</name>
    <dbReference type="NCBI Taxonomy" id="310300"/>
    <lineage>
        <taxon>Bacteria</taxon>
        <taxon>Pseudomonadati</taxon>
        <taxon>Bacteroidota</taxon>
        <taxon>Bacteroidia</taxon>
        <taxon>Bacteroidales</taxon>
        <taxon>Bacteroidaceae</taxon>
        <taxon>Bacteroides</taxon>
    </lineage>
</organism>
<evidence type="ECO:0000256" key="4">
    <source>
        <dbReference type="ARBA" id="ARBA00022496"/>
    </source>
</evidence>
<dbReference type="Pfam" id="PF00005">
    <property type="entry name" value="ABC_tran"/>
    <property type="match status" value="1"/>
</dbReference>
<dbReference type="PANTHER" id="PTHR42771">
    <property type="entry name" value="IRON(3+)-HYDROXAMATE IMPORT ATP-BINDING PROTEIN FHUC"/>
    <property type="match status" value="1"/>
</dbReference>
<keyword evidence="2" id="KW-0813">Transport</keyword>
<evidence type="ECO:0000256" key="6">
    <source>
        <dbReference type="ARBA" id="ARBA00022840"/>
    </source>
</evidence>
<keyword evidence="4" id="KW-0410">Iron transport</keyword>
<evidence type="ECO:0000256" key="1">
    <source>
        <dbReference type="ARBA" id="ARBA00004202"/>
    </source>
</evidence>
<accession>A0A5D3FJS4</accession>
<reference evidence="11 12" key="1">
    <citation type="submission" date="2019-07" db="EMBL/GenBank/DDBJ databases">
        <title>Draft Genome Sequences of Bacteroides pyogenes Strains Isolated from the Uterus Holstein Dairy Cows with Metritis.</title>
        <authorList>
            <person name="Cunha F."/>
            <person name="Galvao K.N."/>
            <person name="Jeon S.J."/>
            <person name="Jeong K.C."/>
        </authorList>
    </citation>
    <scope>NUCLEOTIDE SEQUENCE [LARGE SCALE GENOMIC DNA]</scope>
    <source>
        <strain evidence="11 12">KG-31</strain>
    </source>
</reference>
<dbReference type="EMBL" id="VKLW01000019">
    <property type="protein sequence ID" value="TYK33148.1"/>
    <property type="molecule type" value="Genomic_DNA"/>
</dbReference>
<sequence>MQGNETIVIRKLSTGYVGKHRTHVVARNIDAVIERGELTCLLGANGAGKSTLLHTLSGFLPKLSGDIEIMGKKIGEYSDEEMAKVISVVLTEKCDLRNMTVEEMVALGRSPYTGFWGTLKKGDKEIVAAAIAGVGIEALTYRMMHTLSDGEKQKVMIAKALAQETPVIFLDEPTAFLDFPSKVEMMQLLHRLSRETGKTIFMSTHDLELALQIADKVWMMDKESGVKVGTPEDLSLNGTLSNFFSRKGILFDRNTGLFRIDNEYSGKMHLVGYGQKYAMVRKALQRNGILAGREVESSAYIETGNLQTDGYVLHYPRGEARKASDIEGLLSLVTAYFDLEENSDSFSRKESYEAL</sequence>
<dbReference type="GO" id="GO:0006826">
    <property type="term" value="P:iron ion transport"/>
    <property type="evidence" value="ECO:0007669"/>
    <property type="project" value="UniProtKB-KW"/>
</dbReference>
<dbReference type="InterPro" id="IPR051535">
    <property type="entry name" value="Siderophore_ABC-ATPase"/>
</dbReference>
<keyword evidence="9" id="KW-0472">Membrane</keyword>
<dbReference type="Proteomes" id="UP000324383">
    <property type="component" value="Unassembled WGS sequence"/>
</dbReference>
<keyword evidence="5" id="KW-0547">Nucleotide-binding</keyword>
<evidence type="ECO:0000256" key="8">
    <source>
        <dbReference type="ARBA" id="ARBA00023065"/>
    </source>
</evidence>
<evidence type="ECO:0000256" key="3">
    <source>
        <dbReference type="ARBA" id="ARBA00022475"/>
    </source>
</evidence>
<dbReference type="GO" id="GO:0016887">
    <property type="term" value="F:ATP hydrolysis activity"/>
    <property type="evidence" value="ECO:0007669"/>
    <property type="project" value="InterPro"/>
</dbReference>
<dbReference type="PROSITE" id="PS50893">
    <property type="entry name" value="ABC_TRANSPORTER_2"/>
    <property type="match status" value="1"/>
</dbReference>
<evidence type="ECO:0000313" key="11">
    <source>
        <dbReference type="EMBL" id="TYK33148.1"/>
    </source>
</evidence>
<dbReference type="InterPro" id="IPR027417">
    <property type="entry name" value="P-loop_NTPase"/>
</dbReference>
<dbReference type="SMART" id="SM00382">
    <property type="entry name" value="AAA"/>
    <property type="match status" value="1"/>
</dbReference>
<dbReference type="GO" id="GO:0005524">
    <property type="term" value="F:ATP binding"/>
    <property type="evidence" value="ECO:0007669"/>
    <property type="project" value="UniProtKB-KW"/>
</dbReference>
<comment type="subcellular location">
    <subcellularLocation>
        <location evidence="1">Cell membrane</location>
        <topology evidence="1">Peripheral membrane protein</topology>
    </subcellularLocation>
</comment>
<dbReference type="PANTHER" id="PTHR42771:SF2">
    <property type="entry name" value="IRON(3+)-HYDROXAMATE IMPORT ATP-BINDING PROTEIN FHUC"/>
    <property type="match status" value="1"/>
</dbReference>
<evidence type="ECO:0000259" key="10">
    <source>
        <dbReference type="PROSITE" id="PS50893"/>
    </source>
</evidence>
<comment type="caution">
    <text evidence="11">The sequence shown here is derived from an EMBL/GenBank/DDBJ whole genome shotgun (WGS) entry which is preliminary data.</text>
</comment>
<keyword evidence="3" id="KW-1003">Cell membrane</keyword>
<proteinExistence type="predicted"/>
<evidence type="ECO:0000313" key="12">
    <source>
        <dbReference type="Proteomes" id="UP000324383"/>
    </source>
</evidence>
<dbReference type="Gene3D" id="3.40.50.300">
    <property type="entry name" value="P-loop containing nucleotide triphosphate hydrolases"/>
    <property type="match status" value="1"/>
</dbReference>
<gene>
    <name evidence="11" type="ORF">FNJ60_09165</name>
</gene>
<dbReference type="SUPFAM" id="SSF52540">
    <property type="entry name" value="P-loop containing nucleoside triphosphate hydrolases"/>
    <property type="match status" value="1"/>
</dbReference>
<dbReference type="CDD" id="cd03214">
    <property type="entry name" value="ABC_Iron-Siderophores_B12_Hemin"/>
    <property type="match status" value="1"/>
</dbReference>
<name>A0A5D3FJS4_9BACE</name>
<keyword evidence="6 11" id="KW-0067">ATP-binding</keyword>
<keyword evidence="8" id="KW-0406">Ion transport</keyword>
<evidence type="ECO:0000256" key="9">
    <source>
        <dbReference type="ARBA" id="ARBA00023136"/>
    </source>
</evidence>
<feature type="domain" description="ABC transporter" evidence="10">
    <location>
        <begin position="9"/>
        <end position="247"/>
    </location>
</feature>
<dbReference type="RefSeq" id="WP_148730557.1">
    <property type="nucleotide sequence ID" value="NZ_DAIMPP010000213.1"/>
</dbReference>
<dbReference type="AlphaFoldDB" id="A0A5D3FJS4"/>
<keyword evidence="7" id="KW-0408">Iron</keyword>
<dbReference type="InterPro" id="IPR003593">
    <property type="entry name" value="AAA+_ATPase"/>
</dbReference>
<dbReference type="InterPro" id="IPR003439">
    <property type="entry name" value="ABC_transporter-like_ATP-bd"/>
</dbReference>
<dbReference type="FunFam" id="3.40.50.300:FF:000134">
    <property type="entry name" value="Iron-enterobactin ABC transporter ATP-binding protein"/>
    <property type="match status" value="1"/>
</dbReference>
<protein>
    <submittedName>
        <fullName evidence="11">ABC transporter ATP-binding protein</fullName>
    </submittedName>
</protein>